<dbReference type="EMBL" id="BDDD01003050">
    <property type="protein sequence ID" value="GAV83927.1"/>
    <property type="molecule type" value="Genomic_DNA"/>
</dbReference>
<evidence type="ECO:0000256" key="1">
    <source>
        <dbReference type="SAM" id="MobiDB-lite"/>
    </source>
</evidence>
<dbReference type="InParanoid" id="A0A1Q3CUL7"/>
<feature type="compositionally biased region" description="Basic and acidic residues" evidence="1">
    <location>
        <begin position="554"/>
        <end position="579"/>
    </location>
</feature>
<feature type="compositionally biased region" description="Basic residues" evidence="1">
    <location>
        <begin position="70"/>
        <end position="81"/>
    </location>
</feature>
<dbReference type="PANTHER" id="PTHR31680:SF15">
    <property type="entry name" value="PROTEIN LONGIFOLIA 2"/>
    <property type="match status" value="1"/>
</dbReference>
<evidence type="ECO:0000313" key="3">
    <source>
        <dbReference type="EMBL" id="GAV83927.1"/>
    </source>
</evidence>
<feature type="compositionally biased region" description="Basic and acidic residues" evidence="1">
    <location>
        <begin position="363"/>
        <end position="379"/>
    </location>
</feature>
<dbReference type="GO" id="GO:0051513">
    <property type="term" value="P:regulation of monopolar cell growth"/>
    <property type="evidence" value="ECO:0007669"/>
    <property type="project" value="InterPro"/>
</dbReference>
<feature type="region of interest" description="Disordered" evidence="1">
    <location>
        <begin position="42"/>
        <end position="98"/>
    </location>
</feature>
<dbReference type="STRING" id="3775.A0A1Q3CUL7"/>
<feature type="compositionally biased region" description="Low complexity" evidence="1">
    <location>
        <begin position="85"/>
        <end position="98"/>
    </location>
</feature>
<sequence length="1050" mass="117596">MSAKFIHSLSDEIPDLQKQIGCMNGIFQFFDHHHFLGGRRINSQNHKRLPPGQNDKNGAEPNNTSQKSTEKKRNKAAKERKRTSAESPQNSFSSSSCSSSFSSIDCNKSSQQEPSSFSKTVFLETPTKSSPMYHSNAALQTSQQSLDLRDVVKDSIYRDARWIAVKPATKEEAGGQTLKYMDSPRPLQAKDVKGKVQGANESLRVIAKLREAHWYSNERKDCSLASAPKDAPRFSYDGRGSQDTLKSTIKLKELPRLSLDSRVRSMRSSNTEMKSNHILEDLQRRNGNNTILNQQRELGSHNRSSSVVAKLMGLEAFTDPMSTNRNTTEQIKSSIDVHSPFSRSSRTIDQNKQNQDFRSPRNSHKEPISPRLRNPDSVKKLTANSKISIEPAPWKQADGSRGPQKPAFKCQEPQKGRNSSLSVYGEIEKKLAELEFKESGKDLRALKQILAAMQKTKETLETRKEDQDSNLASQTSSERSLNQRLKLANTKNLLSNSASTPSIKGTRSPKSFKSPIVILKPSKLLEKGSTTLNQITPTDSILRLSRLCTGASADNRKESVHKGTAKDLIPRTNHHRDLSSRPARSLNKMIGAKPSHSTPMTKDRQSITGESPNSVRSSGTTSPRLQQKKLILQQQSCPTTPLSDSRRTIKEPSSRQPIELGSPRRLPRPKSPTLQPSDDNFSEIGSEVREMSPQGDTFSLKSESSSSLISQVETEATSTNRFNKINDTFVQHGEKQKNPGARYIEDKSMAEPARAALEQPSPISVLDSSFYRDESPSPVKKISNAFKDDEALNSDGSEWSLKDINHFSSCSKPSQSPESDHREAENIHHMIQNLIKINYAHDATSYHSTNPERRYISEIMFASGLLRDLESDISPIQLHPSGQLINPKLFLALEQTKGRTNGEHIGEKIANSEPIEKIQRKLVFDAVNEILFRKLVLEDSFSQCLSNHKLAGRRPKGQQLLRDLCSEVDHLQAYNFNHSTDTEDDILRSISCQSIDWTDCHSKISGVVLDVERLIFKDLISEVVNCEAAGPRGRPSRHCRQLFSKQNFQM</sequence>
<dbReference type="PANTHER" id="PTHR31680">
    <property type="entry name" value="LONGIFOLIA PROTEIN"/>
    <property type="match status" value="1"/>
</dbReference>
<name>A0A1Q3CUL7_CEPFO</name>
<accession>A0A1Q3CUL7</accession>
<feature type="region of interest" description="Disordered" evidence="1">
    <location>
        <begin position="553"/>
        <end position="681"/>
    </location>
</feature>
<feature type="region of interest" description="Disordered" evidence="1">
    <location>
        <begin position="319"/>
        <end position="421"/>
    </location>
</feature>
<evidence type="ECO:0000259" key="2">
    <source>
        <dbReference type="Pfam" id="PF14309"/>
    </source>
</evidence>
<proteinExistence type="predicted"/>
<feature type="compositionally biased region" description="Polar residues" evidence="1">
    <location>
        <begin position="595"/>
        <end position="624"/>
    </location>
</feature>
<dbReference type="InterPro" id="IPR033334">
    <property type="entry name" value="LNG1/2"/>
</dbReference>
<feature type="compositionally biased region" description="Polar residues" evidence="1">
    <location>
        <begin position="341"/>
        <end position="357"/>
    </location>
</feature>
<dbReference type="Proteomes" id="UP000187406">
    <property type="component" value="Unassembled WGS sequence"/>
</dbReference>
<dbReference type="AlphaFoldDB" id="A0A1Q3CUL7"/>
<protein>
    <submittedName>
        <fullName evidence="3">DUF4378 domain-containing protein</fullName>
    </submittedName>
</protein>
<feature type="compositionally biased region" description="Basic and acidic residues" evidence="1">
    <location>
        <begin position="644"/>
        <end position="653"/>
    </location>
</feature>
<feature type="compositionally biased region" description="Polar residues" evidence="1">
    <location>
        <begin position="320"/>
        <end position="333"/>
    </location>
</feature>
<dbReference type="OrthoDB" id="769613at2759"/>
<gene>
    <name evidence="3" type="ORF">CFOL_v3_27372</name>
</gene>
<organism evidence="3 4">
    <name type="scientific">Cephalotus follicularis</name>
    <name type="common">Albany pitcher plant</name>
    <dbReference type="NCBI Taxonomy" id="3775"/>
    <lineage>
        <taxon>Eukaryota</taxon>
        <taxon>Viridiplantae</taxon>
        <taxon>Streptophyta</taxon>
        <taxon>Embryophyta</taxon>
        <taxon>Tracheophyta</taxon>
        <taxon>Spermatophyta</taxon>
        <taxon>Magnoliopsida</taxon>
        <taxon>eudicotyledons</taxon>
        <taxon>Gunneridae</taxon>
        <taxon>Pentapetalae</taxon>
        <taxon>rosids</taxon>
        <taxon>fabids</taxon>
        <taxon>Oxalidales</taxon>
        <taxon>Cephalotaceae</taxon>
        <taxon>Cephalotus</taxon>
    </lineage>
</organism>
<evidence type="ECO:0000313" key="4">
    <source>
        <dbReference type="Proteomes" id="UP000187406"/>
    </source>
</evidence>
<dbReference type="Pfam" id="PF14309">
    <property type="entry name" value="DUF4378"/>
    <property type="match status" value="1"/>
</dbReference>
<feature type="region of interest" description="Disordered" evidence="1">
    <location>
        <begin position="460"/>
        <end position="481"/>
    </location>
</feature>
<feature type="compositionally biased region" description="Polar residues" evidence="1">
    <location>
        <begin position="469"/>
        <end position="481"/>
    </location>
</feature>
<keyword evidence="4" id="KW-1185">Reference proteome</keyword>
<feature type="domain" description="DUF4378" evidence="2">
    <location>
        <begin position="853"/>
        <end position="1022"/>
    </location>
</feature>
<comment type="caution">
    <text evidence="3">The sequence shown here is derived from an EMBL/GenBank/DDBJ whole genome shotgun (WGS) entry which is preliminary data.</text>
</comment>
<reference evidence="4" key="1">
    <citation type="submission" date="2016-04" db="EMBL/GenBank/DDBJ databases">
        <title>Cephalotus genome sequencing.</title>
        <authorList>
            <person name="Fukushima K."/>
            <person name="Hasebe M."/>
            <person name="Fang X."/>
        </authorList>
    </citation>
    <scope>NUCLEOTIDE SEQUENCE [LARGE SCALE GENOMIC DNA]</scope>
    <source>
        <strain evidence="4">cv. St1</strain>
    </source>
</reference>
<feature type="compositionally biased region" description="Polar residues" evidence="1">
    <location>
        <begin position="54"/>
        <end position="67"/>
    </location>
</feature>
<dbReference type="InterPro" id="IPR025486">
    <property type="entry name" value="DUF4378"/>
</dbReference>